<proteinExistence type="predicted"/>
<dbReference type="Proteomes" id="UP000621436">
    <property type="component" value="Unassembled WGS sequence"/>
</dbReference>
<gene>
    <name evidence="1" type="ORF">I0Q91_02245</name>
</gene>
<evidence type="ECO:0000313" key="2">
    <source>
        <dbReference type="Proteomes" id="UP000621436"/>
    </source>
</evidence>
<organism evidence="1 2">
    <name type="scientific">Halonatronomonas betaini</name>
    <dbReference type="NCBI Taxonomy" id="2778430"/>
    <lineage>
        <taxon>Bacteria</taxon>
        <taxon>Bacillati</taxon>
        <taxon>Bacillota</taxon>
        <taxon>Clostridia</taxon>
        <taxon>Halanaerobiales</taxon>
        <taxon>Halarsenatibacteraceae</taxon>
        <taxon>Halonatronomonas</taxon>
    </lineage>
</organism>
<sequence length="64" mass="7386">MKPEVQAGSPKGKERDYYQTVKTDGVNIHIAKNMNRENTNIKLTIDVTGFWVVKNLYLSNLEQF</sequence>
<comment type="caution">
    <text evidence="1">The sequence shown here is derived from an EMBL/GenBank/DDBJ whole genome shotgun (WGS) entry which is preliminary data.</text>
</comment>
<dbReference type="RefSeq" id="WP_270452582.1">
    <property type="nucleotide sequence ID" value="NZ_JADPIE010000001.1"/>
</dbReference>
<dbReference type="EMBL" id="JADPIE010000001">
    <property type="protein sequence ID" value="MBF8435888.1"/>
    <property type="molecule type" value="Genomic_DNA"/>
</dbReference>
<evidence type="ECO:0000313" key="1">
    <source>
        <dbReference type="EMBL" id="MBF8435888.1"/>
    </source>
</evidence>
<accession>A0A931AN64</accession>
<protein>
    <submittedName>
        <fullName evidence="1">Uncharacterized protein</fullName>
    </submittedName>
</protein>
<keyword evidence="2" id="KW-1185">Reference proteome</keyword>
<name>A0A931AN64_9FIRM</name>
<reference evidence="1" key="1">
    <citation type="submission" date="2020-11" db="EMBL/GenBank/DDBJ databases">
        <title>Halonatronomonas betainensis gen. nov., sp. nov. a novel haloalkaliphilic representative of the family Halanaerobiacae capable of betaine degradation.</title>
        <authorList>
            <person name="Boltyanskaya Y."/>
            <person name="Kevbrin V."/>
            <person name="Detkova E."/>
            <person name="Grouzdev D.S."/>
            <person name="Koziaeva V."/>
            <person name="Zhilina T."/>
        </authorList>
    </citation>
    <scope>NUCLEOTIDE SEQUENCE</scope>
    <source>
        <strain evidence="1">Z-7014</strain>
    </source>
</reference>
<dbReference type="AlphaFoldDB" id="A0A931AN64"/>